<keyword evidence="2" id="KW-1185">Reference proteome</keyword>
<sequence>MKTRAGSVKRAQAGEEDKTEFVSCHQAELPGLGFRAEPTEQSIYPRPVFLGELGKQVGLSLCLHRPYALLCEHPMPTCPDAAEPPERSSILWWADVPTQLSGNWLVVCRASTPAPIPCANLCYRFIVAAPRAVSACQEDDDGMGFALPDLHFLNGVVKENIPLTSYITTRIVDSLFQEMTAHTMYPSHKFYQGTASTVVRRYPELADPCGSGHAQGLVSSGEDSCSLAQHEALLVSESKKANPDRPQMLWRLQLTHTARAKDLCQMSPVEAMEKYPYLADKEWDEDKPCTRCIVCTGTTLEAADELFLFAEKKQLARVIDAEEGTTAMMAAY</sequence>
<protein>
    <submittedName>
        <fullName evidence="1">Uncharacterized protein</fullName>
    </submittedName>
</protein>
<reference evidence="1" key="1">
    <citation type="submission" date="2020-05" db="EMBL/GenBank/DDBJ databases">
        <title>Large-scale comparative analyses of tick genomes elucidate their genetic diversity and vector capacities.</title>
        <authorList>
            <person name="Jia N."/>
            <person name="Wang J."/>
            <person name="Shi W."/>
            <person name="Du L."/>
            <person name="Sun Y."/>
            <person name="Zhan W."/>
            <person name="Jiang J."/>
            <person name="Wang Q."/>
            <person name="Zhang B."/>
            <person name="Ji P."/>
            <person name="Sakyi L.B."/>
            <person name="Cui X."/>
            <person name="Yuan T."/>
            <person name="Jiang B."/>
            <person name="Yang W."/>
            <person name="Lam T.T.-Y."/>
            <person name="Chang Q."/>
            <person name="Ding S."/>
            <person name="Wang X."/>
            <person name="Zhu J."/>
            <person name="Ruan X."/>
            <person name="Zhao L."/>
            <person name="Wei J."/>
            <person name="Que T."/>
            <person name="Du C."/>
            <person name="Cheng J."/>
            <person name="Dai P."/>
            <person name="Han X."/>
            <person name="Huang E."/>
            <person name="Gao Y."/>
            <person name="Liu J."/>
            <person name="Shao H."/>
            <person name="Ye R."/>
            <person name="Li L."/>
            <person name="Wei W."/>
            <person name="Wang X."/>
            <person name="Wang C."/>
            <person name="Yang T."/>
            <person name="Huo Q."/>
            <person name="Li W."/>
            <person name="Guo W."/>
            <person name="Chen H."/>
            <person name="Zhou L."/>
            <person name="Ni X."/>
            <person name="Tian J."/>
            <person name="Zhou Y."/>
            <person name="Sheng Y."/>
            <person name="Liu T."/>
            <person name="Pan Y."/>
            <person name="Xia L."/>
            <person name="Li J."/>
            <person name="Zhao F."/>
            <person name="Cao W."/>
        </authorList>
    </citation>
    <scope>NUCLEOTIDE SEQUENCE</scope>
    <source>
        <strain evidence="1">Dsil-2018</strain>
    </source>
</reference>
<dbReference type="EMBL" id="CM023477">
    <property type="protein sequence ID" value="KAH7937597.1"/>
    <property type="molecule type" value="Genomic_DNA"/>
</dbReference>
<organism evidence="1 2">
    <name type="scientific">Dermacentor silvarum</name>
    <name type="common">Tick</name>
    <dbReference type="NCBI Taxonomy" id="543639"/>
    <lineage>
        <taxon>Eukaryota</taxon>
        <taxon>Metazoa</taxon>
        <taxon>Ecdysozoa</taxon>
        <taxon>Arthropoda</taxon>
        <taxon>Chelicerata</taxon>
        <taxon>Arachnida</taxon>
        <taxon>Acari</taxon>
        <taxon>Parasitiformes</taxon>
        <taxon>Ixodida</taxon>
        <taxon>Ixodoidea</taxon>
        <taxon>Ixodidae</taxon>
        <taxon>Rhipicephalinae</taxon>
        <taxon>Dermacentor</taxon>
    </lineage>
</organism>
<accession>A0ACB8C9M8</accession>
<comment type="caution">
    <text evidence="1">The sequence shown here is derived from an EMBL/GenBank/DDBJ whole genome shotgun (WGS) entry which is preliminary data.</text>
</comment>
<evidence type="ECO:0000313" key="1">
    <source>
        <dbReference type="EMBL" id="KAH7937597.1"/>
    </source>
</evidence>
<proteinExistence type="predicted"/>
<evidence type="ECO:0000313" key="2">
    <source>
        <dbReference type="Proteomes" id="UP000821865"/>
    </source>
</evidence>
<dbReference type="Proteomes" id="UP000821865">
    <property type="component" value="Chromosome 8"/>
</dbReference>
<name>A0ACB8C9M8_DERSI</name>
<gene>
    <name evidence="1" type="ORF">HPB49_013507</name>
</gene>